<dbReference type="Proteomes" id="UP000318102">
    <property type="component" value="Unassembled WGS sequence"/>
</dbReference>
<dbReference type="Pfam" id="PF26593">
    <property type="entry name" value="TraC-like"/>
    <property type="match status" value="1"/>
</dbReference>
<proteinExistence type="predicted"/>
<gene>
    <name evidence="3" type="ORF">FPZ44_25065</name>
</gene>
<name>A0A559ID97_9BACL</name>
<protein>
    <recommendedName>
        <fullName evidence="2">TraC-like domain-containing protein</fullName>
    </recommendedName>
</protein>
<dbReference type="AlphaFoldDB" id="A0A559ID97"/>
<accession>A0A559ID97</accession>
<feature type="compositionally biased region" description="Basic and acidic residues" evidence="1">
    <location>
        <begin position="1"/>
        <end position="10"/>
    </location>
</feature>
<feature type="region of interest" description="Disordered" evidence="1">
    <location>
        <begin position="1"/>
        <end position="24"/>
    </location>
</feature>
<sequence length="216" mass="24597">MFNRSKEKKNSKTASTTKNPSTQEWMPIKDIQNNLLYRKDNHIVAAIRVQPVNLNLLSIKERIRKVKRLEEALSGLNYEYQIISIAKPVDLDSYIMKLEQMRRDTDNVIKKKLLSIYSNQAVAKASSGEALERHFYILIAHQLGKNPKLDEQVILQQATQLAAAMSSAELLSSVCGDSDLRTLQFIFSNPAQAAFERAPIDRIFLPTMLFAEEDET</sequence>
<reference evidence="3 4" key="1">
    <citation type="submission" date="2019-07" db="EMBL/GenBank/DDBJ databases">
        <authorList>
            <person name="Kim J."/>
        </authorList>
    </citation>
    <scope>NUCLEOTIDE SEQUENCE [LARGE SCALE GENOMIC DNA]</scope>
    <source>
        <strain evidence="3 4">N4</strain>
    </source>
</reference>
<keyword evidence="4" id="KW-1185">Reference proteome</keyword>
<evidence type="ECO:0000313" key="4">
    <source>
        <dbReference type="Proteomes" id="UP000318102"/>
    </source>
</evidence>
<dbReference type="RefSeq" id="WP_144995179.1">
    <property type="nucleotide sequence ID" value="NZ_VNJK01000007.1"/>
</dbReference>
<comment type="caution">
    <text evidence="3">The sequence shown here is derived from an EMBL/GenBank/DDBJ whole genome shotgun (WGS) entry which is preliminary data.</text>
</comment>
<evidence type="ECO:0000313" key="3">
    <source>
        <dbReference type="EMBL" id="TVX85625.1"/>
    </source>
</evidence>
<feature type="compositionally biased region" description="Low complexity" evidence="1">
    <location>
        <begin position="12"/>
        <end position="22"/>
    </location>
</feature>
<evidence type="ECO:0000256" key="1">
    <source>
        <dbReference type="SAM" id="MobiDB-lite"/>
    </source>
</evidence>
<dbReference type="InterPro" id="IPR058596">
    <property type="entry name" value="TraC-like_dom"/>
</dbReference>
<organism evidence="3 4">
    <name type="scientific">Paenibacillus agilis</name>
    <dbReference type="NCBI Taxonomy" id="3020863"/>
    <lineage>
        <taxon>Bacteria</taxon>
        <taxon>Bacillati</taxon>
        <taxon>Bacillota</taxon>
        <taxon>Bacilli</taxon>
        <taxon>Bacillales</taxon>
        <taxon>Paenibacillaceae</taxon>
        <taxon>Paenibacillus</taxon>
    </lineage>
</organism>
<dbReference type="OrthoDB" id="2578816at2"/>
<dbReference type="EMBL" id="VNJK01000007">
    <property type="protein sequence ID" value="TVX85625.1"/>
    <property type="molecule type" value="Genomic_DNA"/>
</dbReference>
<evidence type="ECO:0000259" key="2">
    <source>
        <dbReference type="Pfam" id="PF26593"/>
    </source>
</evidence>
<feature type="domain" description="TraC-like" evidence="2">
    <location>
        <begin position="36"/>
        <end position="139"/>
    </location>
</feature>